<keyword evidence="6" id="KW-1185">Reference proteome</keyword>
<dbReference type="InterPro" id="IPR013196">
    <property type="entry name" value="HTH_11"/>
</dbReference>
<name>A0A2N0D2E3_RHISU</name>
<reference evidence="3 5" key="2">
    <citation type="submission" date="2017-12" db="EMBL/GenBank/DDBJ databases">
        <title>Genome sequence of Rhizobium sullae HCNT1 isolated from Sulla coronaria nodules and featuring peculiar denitrification phenotypes.</title>
        <authorList>
            <person name="De Diego-Diaz B."/>
            <person name="Treu L."/>
            <person name="Campanaro S."/>
            <person name="Da Silva Duarte V."/>
            <person name="Basaglia M."/>
            <person name="Favaro L."/>
            <person name="Casella S."/>
            <person name="Squartini A."/>
        </authorList>
    </citation>
    <scope>NUCLEOTIDE SEQUENCE [LARGE SCALE GENOMIC DNA]</scope>
    <source>
        <strain evidence="3 5">HCNT1</strain>
    </source>
</reference>
<evidence type="ECO:0000313" key="5">
    <source>
        <dbReference type="Proteomes" id="UP000232164"/>
    </source>
</evidence>
<reference evidence="4" key="3">
    <citation type="submission" date="2022-09" db="EMBL/GenBank/DDBJ databases">
        <title>Australian commercial rhizobial inoculants.</title>
        <authorList>
            <person name="Kohlmeier M.G."/>
            <person name="O'Hara G.W."/>
            <person name="Colombi E."/>
            <person name="Ramsay J.P."/>
            <person name="Terpolilli J."/>
        </authorList>
    </citation>
    <scope>NUCLEOTIDE SEQUENCE</scope>
    <source>
        <strain evidence="4">WSM1592</strain>
    </source>
</reference>
<dbReference type="STRING" id="1041146.GCA_000427985_00263"/>
<feature type="domain" description="WYL" evidence="2">
    <location>
        <begin position="138"/>
        <end position="203"/>
    </location>
</feature>
<dbReference type="Proteomes" id="UP001060123">
    <property type="component" value="Chromosome"/>
</dbReference>
<organism evidence="3 5">
    <name type="scientific">Rhizobium sullae</name>
    <name type="common">Rhizobium hedysari</name>
    <dbReference type="NCBI Taxonomy" id="50338"/>
    <lineage>
        <taxon>Bacteria</taxon>
        <taxon>Pseudomonadati</taxon>
        <taxon>Pseudomonadota</taxon>
        <taxon>Alphaproteobacteria</taxon>
        <taxon>Hyphomicrobiales</taxon>
        <taxon>Rhizobiaceae</taxon>
        <taxon>Rhizobium/Agrobacterium group</taxon>
        <taxon>Rhizobium</taxon>
    </lineage>
</organism>
<dbReference type="RefSeq" id="WP_027507585.1">
    <property type="nucleotide sequence ID" value="NZ_CP104143.1"/>
</dbReference>
<evidence type="ECO:0000259" key="2">
    <source>
        <dbReference type="Pfam" id="PF13280"/>
    </source>
</evidence>
<evidence type="ECO:0000259" key="1">
    <source>
        <dbReference type="Pfam" id="PF08279"/>
    </source>
</evidence>
<reference evidence="3 5" key="1">
    <citation type="submission" date="2017-11" db="EMBL/GenBank/DDBJ databases">
        <authorList>
            <person name="Han C.G."/>
        </authorList>
    </citation>
    <scope>NUCLEOTIDE SEQUENCE [LARGE SCALE GENOMIC DNA]</scope>
    <source>
        <strain evidence="3 5">HCNT1</strain>
    </source>
</reference>
<dbReference type="SUPFAM" id="SSF46785">
    <property type="entry name" value="Winged helix' DNA-binding domain"/>
    <property type="match status" value="1"/>
</dbReference>
<evidence type="ECO:0000313" key="6">
    <source>
        <dbReference type="Proteomes" id="UP001060123"/>
    </source>
</evidence>
<proteinExistence type="predicted"/>
<dbReference type="PROSITE" id="PS52050">
    <property type="entry name" value="WYL"/>
    <property type="match status" value="1"/>
</dbReference>
<protein>
    <submittedName>
        <fullName evidence="3">YafY family transcriptional regulator</fullName>
    </submittedName>
</protein>
<dbReference type="InterPro" id="IPR051534">
    <property type="entry name" value="CBASS_pafABC_assoc_protein"/>
</dbReference>
<dbReference type="InterPro" id="IPR036390">
    <property type="entry name" value="WH_DNA-bd_sf"/>
</dbReference>
<dbReference type="PANTHER" id="PTHR34580">
    <property type="match status" value="1"/>
</dbReference>
<dbReference type="InterPro" id="IPR036388">
    <property type="entry name" value="WH-like_DNA-bd_sf"/>
</dbReference>
<evidence type="ECO:0000313" key="3">
    <source>
        <dbReference type="EMBL" id="PKA40274.1"/>
    </source>
</evidence>
<dbReference type="Gene3D" id="1.10.10.10">
    <property type="entry name" value="Winged helix-like DNA-binding domain superfamily/Winged helix DNA-binding domain"/>
    <property type="match status" value="1"/>
</dbReference>
<sequence length="233" mass="26340">MRKASRLFEIIQILRLAKKPVTAQAMADALEVTMRSIYRDIAALQAMRVPIEGGRGIGYIMRPGFDLPPLMFSIEEMEAIVLSLALLERTGDAELKRAAKRVNHKIASAVPVPLRQAMENKALFAWGTVAPPPAGFDLGMVRRAIRDEQKLALHYRDELGRATERTIRPIALIYYSHYANIVGWCELRQAIRNFRSDRVEHCETANAFFRGEGDGLREEWMNGWAERPFAASS</sequence>
<feature type="domain" description="Helix-turn-helix type 11" evidence="1">
    <location>
        <begin position="6"/>
        <end position="60"/>
    </location>
</feature>
<dbReference type="EMBL" id="PIQN01000022">
    <property type="protein sequence ID" value="PKA40274.1"/>
    <property type="molecule type" value="Genomic_DNA"/>
</dbReference>
<dbReference type="Pfam" id="PF13280">
    <property type="entry name" value="WYL"/>
    <property type="match status" value="1"/>
</dbReference>
<accession>A0A2N0D2E3</accession>
<gene>
    <name evidence="3" type="ORF">CWR43_27140</name>
    <name evidence="4" type="ORF">N2599_03390</name>
</gene>
<dbReference type="AlphaFoldDB" id="A0A2N0D2E3"/>
<evidence type="ECO:0000313" key="4">
    <source>
        <dbReference type="EMBL" id="UWU15076.1"/>
    </source>
</evidence>
<dbReference type="EMBL" id="CP104143">
    <property type="protein sequence ID" value="UWU15076.1"/>
    <property type="molecule type" value="Genomic_DNA"/>
</dbReference>
<dbReference type="PANTHER" id="PTHR34580:SF3">
    <property type="entry name" value="PROTEIN PAFB"/>
    <property type="match status" value="1"/>
</dbReference>
<dbReference type="Pfam" id="PF08279">
    <property type="entry name" value="HTH_11"/>
    <property type="match status" value="1"/>
</dbReference>
<dbReference type="Proteomes" id="UP000232164">
    <property type="component" value="Unassembled WGS sequence"/>
</dbReference>
<dbReference type="InterPro" id="IPR026881">
    <property type="entry name" value="WYL_dom"/>
</dbReference>